<dbReference type="SMART" id="SM00776">
    <property type="entry name" value="NPCBM"/>
    <property type="match status" value="2"/>
</dbReference>
<feature type="signal peptide" evidence="3">
    <location>
        <begin position="1"/>
        <end position="27"/>
    </location>
</feature>
<dbReference type="Pfam" id="PF00754">
    <property type="entry name" value="F5_F8_type_C"/>
    <property type="match status" value="3"/>
</dbReference>
<keyword evidence="7" id="KW-1185">Reference proteome</keyword>
<dbReference type="PROSITE" id="PS50022">
    <property type="entry name" value="FA58C_3"/>
    <property type="match status" value="1"/>
</dbReference>
<dbReference type="InterPro" id="IPR042279">
    <property type="entry name" value="Pep_M60_3"/>
</dbReference>
<dbReference type="SMART" id="SM01276">
    <property type="entry name" value="M60-like"/>
    <property type="match status" value="1"/>
</dbReference>
<dbReference type="Gene3D" id="2.60.120.260">
    <property type="entry name" value="Galactose-binding domain-like"/>
    <property type="match status" value="3"/>
</dbReference>
<dbReference type="PROSITE" id="PS51723">
    <property type="entry name" value="PEPTIDASE_M60"/>
    <property type="match status" value="1"/>
</dbReference>
<name>A0ABZ2EQH7_9FIRM</name>
<dbReference type="RefSeq" id="WP_018592446.1">
    <property type="nucleotide sequence ID" value="NZ_CP117523.1"/>
</dbReference>
<dbReference type="Gene3D" id="2.60.120.1250">
    <property type="entry name" value="Peptidase M60, enhancin-like domain 1"/>
    <property type="match status" value="1"/>
</dbReference>
<dbReference type="Pfam" id="PF08305">
    <property type="entry name" value="NPCBM"/>
    <property type="match status" value="2"/>
</dbReference>
<evidence type="ECO:0000313" key="7">
    <source>
        <dbReference type="Proteomes" id="UP001348492"/>
    </source>
</evidence>
<evidence type="ECO:0000313" key="6">
    <source>
        <dbReference type="EMBL" id="WWD82120.1"/>
    </source>
</evidence>
<evidence type="ECO:0000259" key="4">
    <source>
        <dbReference type="PROSITE" id="PS50022"/>
    </source>
</evidence>
<dbReference type="InterPro" id="IPR032675">
    <property type="entry name" value="LRR_dom_sf"/>
</dbReference>
<accession>A0ABZ2EQH7</accession>
<proteinExistence type="predicted"/>
<feature type="coiled-coil region" evidence="2">
    <location>
        <begin position="269"/>
        <end position="296"/>
    </location>
</feature>
<dbReference type="Gene3D" id="3.40.390.80">
    <property type="entry name" value="Peptidase M60, enhancin-like domain 2"/>
    <property type="match status" value="1"/>
</dbReference>
<reference evidence="6 7" key="1">
    <citation type="journal article" date="2023" name="PLoS ONE">
        <title>Genome-based metabolic and phylogenomic analysis of three Terrisporobacter species.</title>
        <authorList>
            <person name="Boer T."/>
            <person name="Bengelsdorf F.R."/>
            <person name="Bomeke M."/>
            <person name="Daniel R."/>
            <person name="Poehlein A."/>
        </authorList>
    </citation>
    <scope>NUCLEOTIDE SEQUENCE [LARGE SCALE GENOMIC DNA]</scope>
    <source>
        <strain evidence="6 7">DSM 1288</strain>
    </source>
</reference>
<keyword evidence="3" id="KW-0732">Signal</keyword>
<keyword evidence="1" id="KW-0378">Hydrolase</keyword>
<dbReference type="InterPro" id="IPR000421">
    <property type="entry name" value="FA58C"/>
</dbReference>
<dbReference type="InterPro" id="IPR008979">
    <property type="entry name" value="Galactose-bd-like_sf"/>
</dbReference>
<dbReference type="Pfam" id="PF16403">
    <property type="entry name" value="Bact_surface_Ig-like"/>
    <property type="match status" value="3"/>
</dbReference>
<protein>
    <recommendedName>
        <fullName evidence="8">NPCBM/NEW2 domain protein</fullName>
    </recommendedName>
</protein>
<dbReference type="Gene3D" id="1.10.390.30">
    <property type="entry name" value="Peptidase M60, enhancin-like domain 3"/>
    <property type="match status" value="1"/>
</dbReference>
<keyword evidence="2" id="KW-0175">Coiled coil</keyword>
<keyword evidence="1" id="KW-0326">Glycosidase</keyword>
<dbReference type="InterPro" id="IPR013222">
    <property type="entry name" value="Glyco_hyd_98_carb-bd"/>
</dbReference>
<dbReference type="InterPro" id="IPR031161">
    <property type="entry name" value="Peptidase_M60_dom"/>
</dbReference>
<organism evidence="6 7">
    <name type="scientific">Terrisporobacter glycolicus ATCC 14880 = DSM 1288</name>
    <dbReference type="NCBI Taxonomy" id="1121315"/>
    <lineage>
        <taxon>Bacteria</taxon>
        <taxon>Bacillati</taxon>
        <taxon>Bacillota</taxon>
        <taxon>Clostridia</taxon>
        <taxon>Peptostreptococcales</taxon>
        <taxon>Peptostreptococcaceae</taxon>
        <taxon>Terrisporobacter</taxon>
    </lineage>
</organism>
<feature type="chain" id="PRO_5045427921" description="NPCBM/NEW2 domain protein" evidence="3">
    <location>
        <begin position="28"/>
        <end position="1868"/>
    </location>
</feature>
<dbReference type="InterPro" id="IPR013783">
    <property type="entry name" value="Ig-like_fold"/>
</dbReference>
<dbReference type="SUPFAM" id="SSF49785">
    <property type="entry name" value="Galactose-binding domain-like"/>
    <property type="match status" value="5"/>
</dbReference>
<dbReference type="InterPro" id="IPR032179">
    <property type="entry name" value="Cry22Aa_Ig-like"/>
</dbReference>
<feature type="domain" description="F5/8 type C" evidence="4">
    <location>
        <begin position="1317"/>
        <end position="1467"/>
    </location>
</feature>
<dbReference type="Pfam" id="PF13402">
    <property type="entry name" value="Peptidase_M60"/>
    <property type="match status" value="1"/>
</dbReference>
<dbReference type="Gene3D" id="3.80.10.10">
    <property type="entry name" value="Ribonuclease Inhibitor"/>
    <property type="match status" value="1"/>
</dbReference>
<feature type="domain" description="Peptidase M60" evidence="5">
    <location>
        <begin position="529"/>
        <end position="844"/>
    </location>
</feature>
<dbReference type="Gene3D" id="2.60.120.1060">
    <property type="entry name" value="NPCBM/NEW2 domain"/>
    <property type="match status" value="2"/>
</dbReference>
<evidence type="ECO:0000256" key="1">
    <source>
        <dbReference type="ARBA" id="ARBA00023295"/>
    </source>
</evidence>
<dbReference type="InterPro" id="IPR001611">
    <property type="entry name" value="Leu-rich_rpt"/>
</dbReference>
<evidence type="ECO:0000256" key="2">
    <source>
        <dbReference type="SAM" id="Coils"/>
    </source>
</evidence>
<dbReference type="PROSITE" id="PS51450">
    <property type="entry name" value="LRR"/>
    <property type="match status" value="1"/>
</dbReference>
<dbReference type="InterPro" id="IPR038637">
    <property type="entry name" value="NPCBM_sf"/>
</dbReference>
<evidence type="ECO:0000259" key="5">
    <source>
        <dbReference type="PROSITE" id="PS51723"/>
    </source>
</evidence>
<evidence type="ECO:0008006" key="8">
    <source>
        <dbReference type="Google" id="ProtNLM"/>
    </source>
</evidence>
<sequence>MHKKKIVAVTVVVMISNFLSNTTSVLAQELQNKSVVQSTSTKVNQEIQSTKAQVSRFNLLNSSYLKEYNESFKLDNSKIISITNNGGKYGSSVISNAIDDNMSTHWETGKVNSSDFENEVVFTLDQVTSLNRIVYGARQDGAKGKGFAEEFEIYASLTDDGDDFNLVSYGEYKESTRDIVEIKFAPTKFKRIKFKFKKANQNWASASEFMFYKEDEISDKMNRLFTDSTMNAVSEEFNTVEKIEALENKVRNHVLYNEFKEDLSNAKILIQKESNIKSHKAQIQKFQKDNGKYEENYNNTFKIDNSEIEKISSNDGSTAEALMKAIDDNIKTYWSSRKVNTDDFKNEIIVQLKETTVLDRLIYGGTPGWQKGYAEEFEIYASKTTKGDTFKLVATGEQSPSHDIKEITFKPTEFKRIKFVFKRGNLNQSALSVFWLYKEDKLSKTINNIFTDGTMVKLKDEYNNMDIINNLGKEVNNHPLKDQLMLAIDLAKEILQGDKDYLDRIFTVKQNGDTHSKGKDTLLMSSFGNDFQSTGIVAKPEEVFNIFVEGEDNKPLPIIVFSQQEGHYGNWKREYQLKKGMNTIVVPEIYSDGWERKSAKGGAVYLVNKYTEDQQGKAPVVRIDGGEKFPLFNTGDNQEEFLNELKEYKKKLDKNPDTMVDIFEFNTKRLMLTGTTKAAYKVYVNEGVNIEKSIDIWNKKIEEAIAFAGLKDDESDPTNDATNIRAAIRLMQPYGGAYAASDHVGVQRHIQEIILRIDKNSINSIIWGTMHEIGHQMDIDPRAWGEITNNMWANYASIKNGKSDGVPYNSIYSMLGPEESLKGFDDFDYGQKLAMFWQLQLKKDTYWTELESMYRKRRPAPEDYQEKKDILATYSSEIIGVNLSHYFEKYGFTLSEKCKNDLKRLPNSNEKIWYLNTKAMSYTGNGFVNKDTGLEVSLSKLDSGIKLSMNIKEEMKEDLLGYEILKNGRVIGFTSGNSYIDTNVSNDENIQYEIIPYSINLKTGNKLEINSFKPSISIQQNSLILGLRQDFNPMDYVKVLNHRGENITSKVKVENNVNTSKQGIYEVKYIINDEGITTEKVLKVEVVSEYDYLSDSEWKSVTTQWGNPRRNTNIKGRVNGDIKTFEKGFGIHANGKITYDLSGKDYDNFEALLGVDMSVQSNNNSSITFKVVGDDKTLATTNVIKYVDNMTYINVPVKGVNKLVIEVNDGGNGNTLDHGVVANPKLTTNNAKPKINVDNKALKIGDNFNIMENVTATDVEDGDITSRIKIKSNNFEKNKVGRFEVVYQVTDSGDNVTTKKVFVTVSQDYTVKKSKFSNFENLQQYNEKFKLPIQSVSNNAGNYGSSVIRNVIDGNINTHWETNKPNSGSFKNEVIFNLGEIKEISKMAYASRRDAGGKGFAHMFEIYASDEAEGDDFYLVGEGTYRDRTTDVVEFNLDKVSARRIKFKFVEANQGWASLGEVAFYKEDKLANKIEKDLFTDNSKTKVSEKYNTLEKVEALREEVKNHLAYELFKADLNKAEEIIRAKFPTLNVEETSFVKLNSDFDLMSSVVANDKEDGNITSSVKVNTDGFTTNKAGEYTLTYNVSDSDSNIITKKRKVIVYSQVRYLSDIDWKSAVSGWKSVVKDTAVASSNKIKLNVKGTVKEFDKGIGAATNAEIIYNLDGNYSYFTTYLGTDKNYNDNRTSIIFKIFADGKEVYTSDIIRKDSKAGFVNLNVTGVKELKLVANDAGDGGLGDFTSWADTKVYSTKSNSQLTMHKPVPDEAEESINLNEIVNIKDKHIKSSIKKELNLTSDTITVGDMQNLTMLTVQRAKSLEGLQYAKNLKSLNIEYNEINDLSPLKNLKKLTDLNSNPQIISAGNIVEKKKE</sequence>
<evidence type="ECO:0000256" key="3">
    <source>
        <dbReference type="SAM" id="SignalP"/>
    </source>
</evidence>
<dbReference type="EMBL" id="CP117523">
    <property type="protein sequence ID" value="WWD82120.1"/>
    <property type="molecule type" value="Genomic_DNA"/>
</dbReference>
<dbReference type="Gene3D" id="2.60.40.10">
    <property type="entry name" value="Immunoglobulins"/>
    <property type="match status" value="3"/>
</dbReference>
<dbReference type="Proteomes" id="UP001348492">
    <property type="component" value="Chromosome"/>
</dbReference>
<gene>
    <name evidence="6" type="ORF">TEGL_04950</name>
</gene>